<dbReference type="Proteomes" id="UP000649799">
    <property type="component" value="Unassembled WGS sequence"/>
</dbReference>
<sequence>MKVLPKQDPINKFRNFNGHLTIIFFLVWLFVQCQPKEKNILHTSSILLDENSLFNFEDCVSAIEFIPLLAPKDSLINLSCRVHELVVNDKFYYASRCHNDLSIHSFDLAGNHLRSWNRKGDGPEEYPSLHGLMVENNEMYINTGRGTIVKYGLPAFEFKEQIDLGAFNFVPTVSFISPKRFLISSEPSGNERNKIFHDIQLEPKTSKTLPVASLPYSGELNPGLLAKMEGSHLLNYGLSDTIYHYHEDSTSIYATLDFGDKSINPVDFELEGGEFIEKVLLSQNYAFNTGHISISGGTLKLLAYGIQKNPDFNRDDLSTFPFYDVFIHPDTGMKKITKALMDVRNKSYSSDGYFYQVMQQEDWQRALDESYFGKHEKKLLKSIQRLSDEEDPIILKYKIAF</sequence>
<evidence type="ECO:0000313" key="2">
    <source>
        <dbReference type="Proteomes" id="UP000649799"/>
    </source>
</evidence>
<protein>
    <submittedName>
        <fullName evidence="1">6-bladed beta-propeller</fullName>
    </submittedName>
</protein>
<gene>
    <name evidence="1" type="ORF">G9Q97_06085</name>
</gene>
<keyword evidence="2" id="KW-1185">Reference proteome</keyword>
<evidence type="ECO:0000313" key="1">
    <source>
        <dbReference type="EMBL" id="NHE56380.1"/>
    </source>
</evidence>
<accession>A0ABX0H4N1</accession>
<dbReference type="EMBL" id="JAANYN010000002">
    <property type="protein sequence ID" value="NHE56380.1"/>
    <property type="molecule type" value="Genomic_DNA"/>
</dbReference>
<dbReference type="RefSeq" id="WP_166144187.1">
    <property type="nucleotide sequence ID" value="NZ_JAANYN010000002.1"/>
</dbReference>
<organism evidence="1 2">
    <name type="scientific">Cyclobacterium plantarum</name>
    <dbReference type="NCBI Taxonomy" id="2716263"/>
    <lineage>
        <taxon>Bacteria</taxon>
        <taxon>Pseudomonadati</taxon>
        <taxon>Bacteroidota</taxon>
        <taxon>Cytophagia</taxon>
        <taxon>Cytophagales</taxon>
        <taxon>Cyclobacteriaceae</taxon>
        <taxon>Cyclobacterium</taxon>
    </lineage>
</organism>
<comment type="caution">
    <text evidence="1">The sequence shown here is derived from an EMBL/GenBank/DDBJ whole genome shotgun (WGS) entry which is preliminary data.</text>
</comment>
<proteinExistence type="predicted"/>
<reference evidence="1 2" key="1">
    <citation type="submission" date="2020-03" db="EMBL/GenBank/DDBJ databases">
        <title>Cyclobacterium plantarum sp. nov., a marine bacterium isolated from a coastal-marine wetland.</title>
        <authorList>
            <person name="Sanchez-Porro C."/>
            <person name="Ventosa A."/>
            <person name="Amoozegar M."/>
        </authorList>
    </citation>
    <scope>NUCLEOTIDE SEQUENCE [LARGE SCALE GENOMIC DNA]</scope>
    <source>
        <strain evidence="1 2">GBPx2</strain>
    </source>
</reference>
<dbReference type="Pfam" id="PF17170">
    <property type="entry name" value="DUF5128"/>
    <property type="match status" value="1"/>
</dbReference>
<name>A0ABX0H4N1_9BACT</name>